<dbReference type="EnsemblPlants" id="evm.model.10.965">
    <property type="protein sequence ID" value="cds.evm.model.10.965"/>
    <property type="gene ID" value="evm.TU.10.965"/>
</dbReference>
<keyword evidence="3" id="KW-1185">Reference proteome</keyword>
<dbReference type="Gramene" id="evm.model.10.965">
    <property type="protein sequence ID" value="cds.evm.model.10.965"/>
    <property type="gene ID" value="evm.TU.10.965"/>
</dbReference>
<evidence type="ECO:0000313" key="3">
    <source>
        <dbReference type="Proteomes" id="UP000596661"/>
    </source>
</evidence>
<organism evidence="2 3">
    <name type="scientific">Cannabis sativa</name>
    <name type="common">Hemp</name>
    <name type="synonym">Marijuana</name>
    <dbReference type="NCBI Taxonomy" id="3483"/>
    <lineage>
        <taxon>Eukaryota</taxon>
        <taxon>Viridiplantae</taxon>
        <taxon>Streptophyta</taxon>
        <taxon>Embryophyta</taxon>
        <taxon>Tracheophyta</taxon>
        <taxon>Spermatophyta</taxon>
        <taxon>Magnoliopsida</taxon>
        <taxon>eudicotyledons</taxon>
        <taxon>Gunneridae</taxon>
        <taxon>Pentapetalae</taxon>
        <taxon>rosids</taxon>
        <taxon>fabids</taxon>
        <taxon>Rosales</taxon>
        <taxon>Cannabaceae</taxon>
        <taxon>Cannabis</taxon>
    </lineage>
</organism>
<evidence type="ECO:0000256" key="1">
    <source>
        <dbReference type="SAM" id="MobiDB-lite"/>
    </source>
</evidence>
<dbReference type="EMBL" id="UZAU01000814">
    <property type="status" value="NOT_ANNOTATED_CDS"/>
    <property type="molecule type" value="Genomic_DNA"/>
</dbReference>
<accession>A0A803QR70</accession>
<proteinExistence type="predicted"/>
<feature type="compositionally biased region" description="Low complexity" evidence="1">
    <location>
        <begin position="14"/>
        <end position="27"/>
    </location>
</feature>
<reference evidence="2" key="1">
    <citation type="submission" date="2021-03" db="UniProtKB">
        <authorList>
            <consortium name="EnsemblPlants"/>
        </authorList>
    </citation>
    <scope>IDENTIFICATION</scope>
</reference>
<sequence length="108" mass="11378">MARTRSGLPPQAPTAGSHGTLSSGSTSDPSMVVGSGSIPDLLAPVSSPSMDGTAVPVIRLELHLFNLHSELRLSPLLVALRLAILTTSMNRSIEHLLSMLLRSTRLLV</sequence>
<name>A0A803QR70_CANSA</name>
<feature type="region of interest" description="Disordered" evidence="1">
    <location>
        <begin position="1"/>
        <end position="33"/>
    </location>
</feature>
<evidence type="ECO:0000313" key="2">
    <source>
        <dbReference type="EnsemblPlants" id="cds.evm.model.10.965"/>
    </source>
</evidence>
<protein>
    <submittedName>
        <fullName evidence="2">Uncharacterized protein</fullName>
    </submittedName>
</protein>
<dbReference type="AlphaFoldDB" id="A0A803QR70"/>
<dbReference type="Proteomes" id="UP000596661">
    <property type="component" value="Unassembled WGS sequence"/>
</dbReference>